<protein>
    <recommendedName>
        <fullName evidence="4">ABC transmembrane type-1 domain-containing protein</fullName>
    </recommendedName>
</protein>
<name>A0ABX0V8W0_9HYPH</name>
<sequence length="193" mass="21561">MMKSPVLKRLLNAPLLAIAVVVVLVDDVFRAVVVPAVQALARLAPIKRLEAAIAALPAPVILLLFLIPVAILEPFKLYALYLFSQGKLISGTMTFVVAKVVGLGLAERLFAVGRDKLLSIRWFAWCFRRTIAIRDYVHGWLVTTKVWQQALVVVRMVRETVKQGREALRKFAAAGQGGRFAAARRRVRRYWAT</sequence>
<keyword evidence="1" id="KW-1133">Transmembrane helix</keyword>
<gene>
    <name evidence="2" type="ORF">HB375_06590</name>
</gene>
<dbReference type="EMBL" id="JAATJS010000002">
    <property type="protein sequence ID" value="NIX76283.1"/>
    <property type="molecule type" value="Genomic_DNA"/>
</dbReference>
<evidence type="ECO:0000313" key="3">
    <source>
        <dbReference type="Proteomes" id="UP000707352"/>
    </source>
</evidence>
<evidence type="ECO:0008006" key="4">
    <source>
        <dbReference type="Google" id="ProtNLM"/>
    </source>
</evidence>
<keyword evidence="3" id="KW-1185">Reference proteome</keyword>
<feature type="transmembrane region" description="Helical" evidence="1">
    <location>
        <begin position="54"/>
        <end position="72"/>
    </location>
</feature>
<dbReference type="RefSeq" id="WP_167672175.1">
    <property type="nucleotide sequence ID" value="NZ_JAATJS010000002.1"/>
</dbReference>
<comment type="caution">
    <text evidence="2">The sequence shown here is derived from an EMBL/GenBank/DDBJ whole genome shotgun (WGS) entry which is preliminary data.</text>
</comment>
<evidence type="ECO:0000256" key="1">
    <source>
        <dbReference type="SAM" id="Phobius"/>
    </source>
</evidence>
<accession>A0ABX0V8W0</accession>
<proteinExistence type="predicted"/>
<keyword evidence="1" id="KW-0472">Membrane</keyword>
<organism evidence="2 3">
    <name type="scientific">Microvirga terricola</name>
    <dbReference type="NCBI Taxonomy" id="2719797"/>
    <lineage>
        <taxon>Bacteria</taxon>
        <taxon>Pseudomonadati</taxon>
        <taxon>Pseudomonadota</taxon>
        <taxon>Alphaproteobacteria</taxon>
        <taxon>Hyphomicrobiales</taxon>
        <taxon>Methylobacteriaceae</taxon>
        <taxon>Microvirga</taxon>
    </lineage>
</organism>
<reference evidence="2 3" key="1">
    <citation type="submission" date="2020-03" db="EMBL/GenBank/DDBJ databases">
        <title>The genome sequence of Microvirga sp. c23x22.</title>
        <authorList>
            <person name="Zhang X."/>
        </authorList>
    </citation>
    <scope>NUCLEOTIDE SEQUENCE [LARGE SCALE GENOMIC DNA]</scope>
    <source>
        <strain evidence="3">c23x22</strain>
    </source>
</reference>
<evidence type="ECO:0000313" key="2">
    <source>
        <dbReference type="EMBL" id="NIX76283.1"/>
    </source>
</evidence>
<keyword evidence="1" id="KW-0812">Transmembrane</keyword>
<dbReference type="Proteomes" id="UP000707352">
    <property type="component" value="Unassembled WGS sequence"/>
</dbReference>